<evidence type="ECO:0000313" key="1">
    <source>
        <dbReference type="EMBL" id="TPP65940.1"/>
    </source>
</evidence>
<dbReference type="PANTHER" id="PTHR34258">
    <property type="entry name" value="ARMADILLO-LIKE HELICAL DOMAIN CONTAINING PROTEIN 1"/>
    <property type="match status" value="1"/>
</dbReference>
<dbReference type="Proteomes" id="UP000316759">
    <property type="component" value="Unassembled WGS sequence"/>
</dbReference>
<gene>
    <name evidence="1" type="ORF">FGIG_12212</name>
</gene>
<dbReference type="InterPro" id="IPR041090">
    <property type="entry name" value="DUF5578"/>
</dbReference>
<proteinExistence type="predicted"/>
<reference evidence="1 2" key="1">
    <citation type="submission" date="2019-04" db="EMBL/GenBank/DDBJ databases">
        <title>Annotation for the trematode Fasciola gigantica.</title>
        <authorList>
            <person name="Choi Y.-J."/>
        </authorList>
    </citation>
    <scope>NUCLEOTIDE SEQUENCE [LARGE SCALE GENOMIC DNA]</scope>
    <source>
        <strain evidence="1">Uganda_cow_1</strain>
    </source>
</reference>
<keyword evidence="2" id="KW-1185">Reference proteome</keyword>
<sequence length="126" mass="14345">MGFILTTDFVFLFARTRTNGIFRTYRILAQDSTVLTKKLLKLGALSSLLYALGNLEFPDSQRQASLTVEYLCQTYPLIDQVVREAMGPSMHEEFTKNPESHYLQLTPLQADVLVSNKVSYLGGKWY</sequence>
<name>A0A504Z9M4_FASGI</name>
<protein>
    <submittedName>
        <fullName evidence="1">Uncharacterized protein</fullName>
    </submittedName>
</protein>
<dbReference type="AlphaFoldDB" id="A0A504Z9M4"/>
<accession>A0A504Z9M4</accession>
<dbReference type="OrthoDB" id="278163at2759"/>
<comment type="caution">
    <text evidence="1">The sequence shown here is derived from an EMBL/GenBank/DDBJ whole genome shotgun (WGS) entry which is preliminary data.</text>
</comment>
<evidence type="ECO:0000313" key="2">
    <source>
        <dbReference type="Proteomes" id="UP000316759"/>
    </source>
</evidence>
<dbReference type="EMBL" id="SUNJ01002491">
    <property type="protein sequence ID" value="TPP65940.1"/>
    <property type="molecule type" value="Genomic_DNA"/>
</dbReference>
<organism evidence="1 2">
    <name type="scientific">Fasciola gigantica</name>
    <name type="common">Giant liver fluke</name>
    <dbReference type="NCBI Taxonomy" id="46835"/>
    <lineage>
        <taxon>Eukaryota</taxon>
        <taxon>Metazoa</taxon>
        <taxon>Spiralia</taxon>
        <taxon>Lophotrochozoa</taxon>
        <taxon>Platyhelminthes</taxon>
        <taxon>Trematoda</taxon>
        <taxon>Digenea</taxon>
        <taxon>Plagiorchiida</taxon>
        <taxon>Echinostomata</taxon>
        <taxon>Echinostomatoidea</taxon>
        <taxon>Fasciolidae</taxon>
        <taxon>Fasciola</taxon>
    </lineage>
</organism>
<dbReference type="PANTHER" id="PTHR34258:SF1">
    <property type="entry name" value="ARMADILLO-LIKE HELICAL DOMAIN CONTAINING PROTEIN 1"/>
    <property type="match status" value="1"/>
</dbReference>